<dbReference type="InterPro" id="IPR036388">
    <property type="entry name" value="WH-like_DNA-bd_sf"/>
</dbReference>
<dbReference type="SUPFAM" id="SSF46785">
    <property type="entry name" value="Winged helix' DNA-binding domain"/>
    <property type="match status" value="1"/>
</dbReference>
<sequence>MTEYRNWEAVRDWIVQGIATRDLREGDRVPPEQHIAAICGVGRHSVRRATAALAVEGVLSIEQGRGTFVRIRPALLYRIGRHTRFRENLRRAGVAPGSEALGVDLIAADADIARALAVPEGAPVHRILRRGLADGIPISLTRSYHCADRFPDLGARRTLGDSVSEIYRSHGITDYHRRETELFARLPTRPEARLLDQRPEQPVMVVSKTDAAPDGLVLGFGEALWGAGRVRFLLEDQ</sequence>
<evidence type="ECO:0000256" key="2">
    <source>
        <dbReference type="ARBA" id="ARBA00023125"/>
    </source>
</evidence>
<dbReference type="InterPro" id="IPR000524">
    <property type="entry name" value="Tscrpt_reg_HTH_GntR"/>
</dbReference>
<keyword evidence="3" id="KW-0804">Transcription</keyword>
<dbReference type="SMART" id="SM00866">
    <property type="entry name" value="UTRA"/>
    <property type="match status" value="1"/>
</dbReference>
<dbReference type="GO" id="GO:0045892">
    <property type="term" value="P:negative regulation of DNA-templated transcription"/>
    <property type="evidence" value="ECO:0007669"/>
    <property type="project" value="TreeGrafter"/>
</dbReference>
<dbReference type="GO" id="GO:0003700">
    <property type="term" value="F:DNA-binding transcription factor activity"/>
    <property type="evidence" value="ECO:0007669"/>
    <property type="project" value="InterPro"/>
</dbReference>
<dbReference type="SUPFAM" id="SSF64288">
    <property type="entry name" value="Chorismate lyase-like"/>
    <property type="match status" value="1"/>
</dbReference>
<protein>
    <submittedName>
        <fullName evidence="5">GntR family phosphonate transport system transcriptional regulator</fullName>
    </submittedName>
</protein>
<dbReference type="Pfam" id="PF07702">
    <property type="entry name" value="UTRA"/>
    <property type="match status" value="1"/>
</dbReference>
<feature type="domain" description="HTH gntR-type" evidence="4">
    <location>
        <begin position="4"/>
        <end position="72"/>
    </location>
</feature>
<dbReference type="PANTHER" id="PTHR44846:SF1">
    <property type="entry name" value="MANNOSYL-D-GLYCERATE TRANSPORT_METABOLISM SYSTEM REPRESSOR MNGR-RELATED"/>
    <property type="match status" value="1"/>
</dbReference>
<dbReference type="InterPro" id="IPR036390">
    <property type="entry name" value="WH_DNA-bd_sf"/>
</dbReference>
<dbReference type="Gene3D" id="1.10.10.10">
    <property type="entry name" value="Winged helix-like DNA-binding domain superfamily/Winged helix DNA-binding domain"/>
    <property type="match status" value="1"/>
</dbReference>
<dbReference type="AlphaFoldDB" id="A0A327YIS9"/>
<dbReference type="Proteomes" id="UP000249165">
    <property type="component" value="Unassembled WGS sequence"/>
</dbReference>
<gene>
    <name evidence="5" type="ORF">ATI53_1005133</name>
</gene>
<dbReference type="Pfam" id="PF00392">
    <property type="entry name" value="GntR"/>
    <property type="match status" value="1"/>
</dbReference>
<accession>A0A327YIS9</accession>
<evidence type="ECO:0000313" key="5">
    <source>
        <dbReference type="EMBL" id="RAK20884.1"/>
    </source>
</evidence>
<keyword evidence="2" id="KW-0238">DNA-binding</keyword>
<proteinExistence type="predicted"/>
<evidence type="ECO:0000259" key="4">
    <source>
        <dbReference type="PROSITE" id="PS50949"/>
    </source>
</evidence>
<organism evidence="5 6">
    <name type="scientific">Salipiger aestuarii</name>
    <dbReference type="NCBI Taxonomy" id="568098"/>
    <lineage>
        <taxon>Bacteria</taxon>
        <taxon>Pseudomonadati</taxon>
        <taxon>Pseudomonadota</taxon>
        <taxon>Alphaproteobacteria</taxon>
        <taxon>Rhodobacterales</taxon>
        <taxon>Roseobacteraceae</taxon>
        <taxon>Salipiger</taxon>
    </lineage>
</organism>
<dbReference type="GO" id="GO:0003677">
    <property type="term" value="F:DNA binding"/>
    <property type="evidence" value="ECO:0007669"/>
    <property type="project" value="UniProtKB-KW"/>
</dbReference>
<dbReference type="OrthoDB" id="5454556at2"/>
<comment type="caution">
    <text evidence="5">The sequence shown here is derived from an EMBL/GenBank/DDBJ whole genome shotgun (WGS) entry which is preliminary data.</text>
</comment>
<dbReference type="InterPro" id="IPR028978">
    <property type="entry name" value="Chorismate_lyase_/UTRA_dom_sf"/>
</dbReference>
<keyword evidence="6" id="KW-1185">Reference proteome</keyword>
<evidence type="ECO:0000256" key="1">
    <source>
        <dbReference type="ARBA" id="ARBA00023015"/>
    </source>
</evidence>
<dbReference type="CDD" id="cd07377">
    <property type="entry name" value="WHTH_GntR"/>
    <property type="match status" value="1"/>
</dbReference>
<dbReference type="Gene3D" id="3.40.1410.10">
    <property type="entry name" value="Chorismate lyase-like"/>
    <property type="match status" value="1"/>
</dbReference>
<dbReference type="RefSeq" id="WP_009505163.1">
    <property type="nucleotide sequence ID" value="NZ_LIGK01000006.1"/>
</dbReference>
<dbReference type="EMBL" id="QLMG01000005">
    <property type="protein sequence ID" value="RAK20884.1"/>
    <property type="molecule type" value="Genomic_DNA"/>
</dbReference>
<name>A0A327YIS9_9RHOB</name>
<dbReference type="PROSITE" id="PS50949">
    <property type="entry name" value="HTH_GNTR"/>
    <property type="match status" value="1"/>
</dbReference>
<evidence type="ECO:0000313" key="6">
    <source>
        <dbReference type="Proteomes" id="UP000249165"/>
    </source>
</evidence>
<reference evidence="5 6" key="1">
    <citation type="submission" date="2018-06" db="EMBL/GenBank/DDBJ databases">
        <title>Genomic Encyclopedia of Archaeal and Bacterial Type Strains, Phase II (KMG-II): from individual species to whole genera.</title>
        <authorList>
            <person name="Goeker M."/>
        </authorList>
    </citation>
    <scope>NUCLEOTIDE SEQUENCE [LARGE SCALE GENOMIC DNA]</scope>
    <source>
        <strain evidence="5 6">DSM 22011</strain>
    </source>
</reference>
<dbReference type="InterPro" id="IPR011663">
    <property type="entry name" value="UTRA"/>
</dbReference>
<dbReference type="PANTHER" id="PTHR44846">
    <property type="entry name" value="MANNOSYL-D-GLYCERATE TRANSPORT/METABOLISM SYSTEM REPRESSOR MNGR-RELATED"/>
    <property type="match status" value="1"/>
</dbReference>
<evidence type="ECO:0000256" key="3">
    <source>
        <dbReference type="ARBA" id="ARBA00023163"/>
    </source>
</evidence>
<dbReference type="SMART" id="SM00345">
    <property type="entry name" value="HTH_GNTR"/>
    <property type="match status" value="1"/>
</dbReference>
<dbReference type="InterPro" id="IPR050679">
    <property type="entry name" value="Bact_HTH_transcr_reg"/>
</dbReference>
<keyword evidence="1" id="KW-0805">Transcription regulation</keyword>